<dbReference type="Proteomes" id="UP000297703">
    <property type="component" value="Unassembled WGS sequence"/>
</dbReference>
<protein>
    <submittedName>
        <fullName evidence="1">RNA polymerase-associated protein RTF1-like protein</fullName>
    </submittedName>
</protein>
<gene>
    <name evidence="1" type="ORF">DR999_PMT21094</name>
</gene>
<keyword evidence="2" id="KW-1185">Reference proteome</keyword>
<comment type="caution">
    <text evidence="1">The sequence shown here is derived from an EMBL/GenBank/DDBJ whole genome shotgun (WGS) entry which is preliminary data.</text>
</comment>
<reference evidence="1 2" key="1">
    <citation type="submission" date="2019-04" db="EMBL/GenBank/DDBJ databases">
        <title>Draft genome of the big-headed turtle Platysternon megacephalum.</title>
        <authorList>
            <person name="Gong S."/>
        </authorList>
    </citation>
    <scope>NUCLEOTIDE SEQUENCE [LARGE SCALE GENOMIC DNA]</scope>
    <source>
        <strain evidence="1">DO16091913</strain>
        <tissue evidence="1">Muscle</tissue>
    </source>
</reference>
<dbReference type="AlphaFoldDB" id="A0A4D9DHW1"/>
<evidence type="ECO:0000313" key="1">
    <source>
        <dbReference type="EMBL" id="TFJ97085.1"/>
    </source>
</evidence>
<reference evidence="1 2" key="2">
    <citation type="submission" date="2019-04" db="EMBL/GenBank/DDBJ databases">
        <title>The genome sequence of big-headed turtle.</title>
        <authorList>
            <person name="Gong S."/>
        </authorList>
    </citation>
    <scope>NUCLEOTIDE SEQUENCE [LARGE SCALE GENOMIC DNA]</scope>
    <source>
        <strain evidence="1">DO16091913</strain>
        <tissue evidence="1">Muscle</tissue>
    </source>
</reference>
<evidence type="ECO:0000313" key="2">
    <source>
        <dbReference type="Proteomes" id="UP000297703"/>
    </source>
</evidence>
<dbReference type="EMBL" id="QXTE01000537">
    <property type="protein sequence ID" value="TFJ97085.1"/>
    <property type="molecule type" value="Genomic_DNA"/>
</dbReference>
<proteinExistence type="predicted"/>
<sequence>MGARGRFRSFRGMRYRRMWGAKGRLREVQRTVMGVGVVWDQVASPQPGGDGVRWRSLSSSTERQCSSVSSCCKLITCHGILMPTGGAGVMTQEAPLILQFSGLD</sequence>
<name>A0A4D9DHW1_9SAUR</name>
<organism evidence="1 2">
    <name type="scientific">Platysternon megacephalum</name>
    <name type="common">big-headed turtle</name>
    <dbReference type="NCBI Taxonomy" id="55544"/>
    <lineage>
        <taxon>Eukaryota</taxon>
        <taxon>Metazoa</taxon>
        <taxon>Chordata</taxon>
        <taxon>Craniata</taxon>
        <taxon>Vertebrata</taxon>
        <taxon>Euteleostomi</taxon>
        <taxon>Archelosauria</taxon>
        <taxon>Testudinata</taxon>
        <taxon>Testudines</taxon>
        <taxon>Cryptodira</taxon>
        <taxon>Durocryptodira</taxon>
        <taxon>Testudinoidea</taxon>
        <taxon>Platysternidae</taxon>
        <taxon>Platysternon</taxon>
    </lineage>
</organism>
<accession>A0A4D9DHW1</accession>